<gene>
    <name evidence="1" type="ORF">NCTC5386_01398</name>
</gene>
<evidence type="ECO:0000313" key="2">
    <source>
        <dbReference type="Proteomes" id="UP000394068"/>
    </source>
</evidence>
<protein>
    <submittedName>
        <fullName evidence="1">Transcriptional regulator</fullName>
    </submittedName>
</protein>
<sequence>MVTDKEVKHWHGASKDSWFSYIAITSGESQFYEEVTDQQYQSVEQSKEGFQWQKK</sequence>
<accession>A0A4V6L090</accession>
<dbReference type="Gene3D" id="2.60.120.10">
    <property type="entry name" value="Jelly Rolls"/>
    <property type="match status" value="1"/>
</dbReference>
<dbReference type="Proteomes" id="UP000394068">
    <property type="component" value="Unassembled WGS sequence"/>
</dbReference>
<dbReference type="AlphaFoldDB" id="A0A4V6L090"/>
<dbReference type="EMBL" id="CABEHT010000001">
    <property type="protein sequence ID" value="VTS15737.1"/>
    <property type="molecule type" value="Genomic_DNA"/>
</dbReference>
<dbReference type="InterPro" id="IPR014710">
    <property type="entry name" value="RmlC-like_jellyroll"/>
</dbReference>
<organism evidence="1 2">
    <name type="scientific">Streptococcus pseudoporcinus</name>
    <dbReference type="NCBI Taxonomy" id="361101"/>
    <lineage>
        <taxon>Bacteria</taxon>
        <taxon>Bacillati</taxon>
        <taxon>Bacillota</taxon>
        <taxon>Bacilli</taxon>
        <taxon>Lactobacillales</taxon>
        <taxon>Streptococcaceae</taxon>
        <taxon>Streptococcus</taxon>
    </lineage>
</organism>
<name>A0A4V6L090_9STRE</name>
<proteinExistence type="predicted"/>
<evidence type="ECO:0000313" key="1">
    <source>
        <dbReference type="EMBL" id="VTS15737.1"/>
    </source>
</evidence>
<reference evidence="1 2" key="1">
    <citation type="submission" date="2019-05" db="EMBL/GenBank/DDBJ databases">
        <authorList>
            <consortium name="Pathogen Informatics"/>
        </authorList>
    </citation>
    <scope>NUCLEOTIDE SEQUENCE [LARGE SCALE GENOMIC DNA]</scope>
    <source>
        <strain evidence="1 2">NCTC5386</strain>
    </source>
</reference>